<protein>
    <submittedName>
        <fullName evidence="6">Peptidase M12A domain-containing protein</fullName>
    </submittedName>
</protein>
<reference evidence="6" key="1">
    <citation type="submission" date="2020-12" db="UniProtKB">
        <authorList>
            <consortium name="WormBaseParasite"/>
        </authorList>
    </citation>
    <scope>IDENTIFICATION</scope>
    <source>
        <strain evidence="6">MHco3</strain>
    </source>
</reference>
<keyword evidence="3" id="KW-0732">Signal</keyword>
<organism evidence="5 6">
    <name type="scientific">Haemonchus contortus</name>
    <name type="common">Barber pole worm</name>
    <dbReference type="NCBI Taxonomy" id="6289"/>
    <lineage>
        <taxon>Eukaryota</taxon>
        <taxon>Metazoa</taxon>
        <taxon>Ecdysozoa</taxon>
        <taxon>Nematoda</taxon>
        <taxon>Chromadorea</taxon>
        <taxon>Rhabditida</taxon>
        <taxon>Rhabditina</taxon>
        <taxon>Rhabditomorpha</taxon>
        <taxon>Strongyloidea</taxon>
        <taxon>Trichostrongylidae</taxon>
        <taxon>Haemonchus</taxon>
    </lineage>
</organism>
<dbReference type="InterPro" id="IPR024079">
    <property type="entry name" value="MetalloPept_cat_dom_sf"/>
</dbReference>
<evidence type="ECO:0000256" key="2">
    <source>
        <dbReference type="PROSITE-ProRule" id="PRU01211"/>
    </source>
</evidence>
<evidence type="ECO:0000259" key="4">
    <source>
        <dbReference type="PROSITE" id="PS51864"/>
    </source>
</evidence>
<comment type="caution">
    <text evidence="2">Lacks conserved residue(s) required for the propagation of feature annotation.</text>
</comment>
<dbReference type="InterPro" id="IPR006026">
    <property type="entry name" value="Peptidase_Metallo"/>
</dbReference>
<dbReference type="InterPro" id="IPR001506">
    <property type="entry name" value="Peptidase_M12A"/>
</dbReference>
<dbReference type="Pfam" id="PF01400">
    <property type="entry name" value="Astacin"/>
    <property type="match status" value="1"/>
</dbReference>
<dbReference type="AlphaFoldDB" id="A0A7I4YIJ3"/>
<feature type="chain" id="PRO_5029521669" evidence="3">
    <location>
        <begin position="22"/>
        <end position="224"/>
    </location>
</feature>
<dbReference type="PANTHER" id="PTHR10127">
    <property type="entry name" value="DISCOIDIN, CUB, EGF, LAMININ , AND ZINC METALLOPROTEASE DOMAIN CONTAINING"/>
    <property type="match status" value="1"/>
</dbReference>
<dbReference type="SMART" id="SM00235">
    <property type="entry name" value="ZnMc"/>
    <property type="match status" value="1"/>
</dbReference>
<name>A0A7I4YIJ3_HAECO</name>
<dbReference type="OMA" id="MILTELN"/>
<evidence type="ECO:0000313" key="5">
    <source>
        <dbReference type="Proteomes" id="UP000025227"/>
    </source>
</evidence>
<dbReference type="PROSITE" id="PS51864">
    <property type="entry name" value="ASTACIN"/>
    <property type="match status" value="1"/>
</dbReference>
<dbReference type="Proteomes" id="UP000025227">
    <property type="component" value="Unplaced"/>
</dbReference>
<dbReference type="GO" id="GO:0004222">
    <property type="term" value="F:metalloendopeptidase activity"/>
    <property type="evidence" value="ECO:0007669"/>
    <property type="project" value="InterPro"/>
</dbReference>
<dbReference type="PANTHER" id="PTHR10127:SF831">
    <property type="entry name" value="ZINC METALLOPROTEINASE NAS-37"/>
    <property type="match status" value="1"/>
</dbReference>
<feature type="signal peptide" evidence="3">
    <location>
        <begin position="1"/>
        <end position="21"/>
    </location>
</feature>
<dbReference type="Gene3D" id="3.40.390.10">
    <property type="entry name" value="Collagenase (Catalytic Domain)"/>
    <property type="match status" value="1"/>
</dbReference>
<evidence type="ECO:0000256" key="3">
    <source>
        <dbReference type="SAM" id="SignalP"/>
    </source>
</evidence>
<evidence type="ECO:0000256" key="1">
    <source>
        <dbReference type="ARBA" id="ARBA00023157"/>
    </source>
</evidence>
<dbReference type="OrthoDB" id="5863434at2759"/>
<sequence>MRQGVIGVLVLLTVLFDSCFCLPGKGRLALKKAYRGINIEELRERLRNLDSSASVQNTISATVGQTTLVDLTSEDVLDGQSTAVDDDSILAINRREGVDEYLYGGDMVLTEEQLSALEHPTRQKRQIISSSTRRWENNTVFYYFDVDITAANQDLVRAHLEYISSRTCLKFVENANATNRIKVIDGGGCWSYVGMLRSEQQLSLANGCFSFMDTPIKRGTSIRQ</sequence>
<dbReference type="GO" id="GO:0006508">
    <property type="term" value="P:proteolysis"/>
    <property type="evidence" value="ECO:0007669"/>
    <property type="project" value="InterPro"/>
</dbReference>
<dbReference type="SUPFAM" id="SSF55486">
    <property type="entry name" value="Metalloproteases ('zincins'), catalytic domain"/>
    <property type="match status" value="1"/>
</dbReference>
<evidence type="ECO:0000313" key="6">
    <source>
        <dbReference type="WBParaSite" id="HCON_00100930-00001"/>
    </source>
</evidence>
<feature type="domain" description="Peptidase M12A" evidence="4">
    <location>
        <begin position="125"/>
        <end position="224"/>
    </location>
</feature>
<dbReference type="WBParaSite" id="HCON_00100930-00001">
    <property type="protein sequence ID" value="HCON_00100930-00001"/>
    <property type="gene ID" value="HCON_00100930"/>
</dbReference>
<proteinExistence type="predicted"/>
<dbReference type="GO" id="GO:0008270">
    <property type="term" value="F:zinc ion binding"/>
    <property type="evidence" value="ECO:0007669"/>
    <property type="project" value="InterPro"/>
</dbReference>
<keyword evidence="1" id="KW-1015">Disulfide bond</keyword>
<keyword evidence="5" id="KW-1185">Reference proteome</keyword>
<accession>A0A7I4YIJ3</accession>